<gene>
    <name evidence="1" type="ORF">H6G81_05160</name>
</gene>
<dbReference type="EMBL" id="JACJTA010000007">
    <property type="protein sequence ID" value="MBD2603934.1"/>
    <property type="molecule type" value="Genomic_DNA"/>
</dbReference>
<reference evidence="1 2" key="1">
    <citation type="journal article" date="2020" name="ISME J.">
        <title>Comparative genomics reveals insights into cyanobacterial evolution and habitat adaptation.</title>
        <authorList>
            <person name="Chen M.Y."/>
            <person name="Teng W.K."/>
            <person name="Zhao L."/>
            <person name="Hu C.X."/>
            <person name="Zhou Y.K."/>
            <person name="Han B.P."/>
            <person name="Song L.R."/>
            <person name="Shu W.S."/>
        </authorList>
    </citation>
    <scope>NUCLEOTIDE SEQUENCE [LARGE SCALE GENOMIC DNA]</scope>
    <source>
        <strain evidence="1 2">FACHB-248</strain>
    </source>
</reference>
<name>A0ABR8GKL2_9CYAN</name>
<organism evidence="1 2">
    <name type="scientific">Scytonema hofmannii FACHB-248</name>
    <dbReference type="NCBI Taxonomy" id="1842502"/>
    <lineage>
        <taxon>Bacteria</taxon>
        <taxon>Bacillati</taxon>
        <taxon>Cyanobacteriota</taxon>
        <taxon>Cyanophyceae</taxon>
        <taxon>Nostocales</taxon>
        <taxon>Scytonemataceae</taxon>
        <taxon>Scytonema</taxon>
    </lineage>
</organism>
<keyword evidence="2" id="KW-1185">Reference proteome</keyword>
<dbReference type="InterPro" id="IPR018971">
    <property type="entry name" value="DUF1997"/>
</dbReference>
<proteinExistence type="predicted"/>
<dbReference type="RefSeq" id="WP_029632778.1">
    <property type="nucleotide sequence ID" value="NZ_JACJTA010000007.1"/>
</dbReference>
<evidence type="ECO:0000313" key="2">
    <source>
        <dbReference type="Proteomes" id="UP000660380"/>
    </source>
</evidence>
<comment type="caution">
    <text evidence="1">The sequence shown here is derived from an EMBL/GenBank/DDBJ whole genome shotgun (WGS) entry which is preliminary data.</text>
</comment>
<dbReference type="Pfam" id="PF09366">
    <property type="entry name" value="DUF1997"/>
    <property type="match status" value="1"/>
</dbReference>
<evidence type="ECO:0000313" key="1">
    <source>
        <dbReference type="EMBL" id="MBD2603934.1"/>
    </source>
</evidence>
<protein>
    <submittedName>
        <fullName evidence="1">DUF1997 domain-containing protein</fullName>
    </submittedName>
</protein>
<dbReference type="Proteomes" id="UP000660380">
    <property type="component" value="Unassembled WGS sequence"/>
</dbReference>
<accession>A0ABR8GKL2</accession>
<sequence>MLSKNREYQSLEIKEAVVPVPSAADTEETLEQAISGTPTKFYGRYHDFMEMYASASKVAEYLNAHSSWFSRCAEPMKVQPLGENGYALGIGRFGSFGYEVEPKIGLELLPPLDGIYRIHTIPIPGYYPPGYDVDYNASLHMIENVANDAPTSINEITRVEWELDLIVDIYFPKFIQRLPKSLVQSTGDRVLNQIVRQVSKRLTRKVRQDFHQSLGIDLPVNSQKKR</sequence>